<evidence type="ECO:0000313" key="4">
    <source>
        <dbReference type="Proteomes" id="UP000241507"/>
    </source>
</evidence>
<evidence type="ECO:0000256" key="2">
    <source>
        <dbReference type="SAM" id="Phobius"/>
    </source>
</evidence>
<dbReference type="AlphaFoldDB" id="A0A2R3Z2V4"/>
<name>A0A2R3Z2V4_9FLAO</name>
<evidence type="ECO:0000313" key="3">
    <source>
        <dbReference type="EMBL" id="AVR44585.1"/>
    </source>
</evidence>
<gene>
    <name evidence="3" type="ORF">C7S20_04510</name>
</gene>
<feature type="transmembrane region" description="Helical" evidence="2">
    <location>
        <begin position="82"/>
        <end position="103"/>
    </location>
</feature>
<dbReference type="Proteomes" id="UP000241507">
    <property type="component" value="Chromosome"/>
</dbReference>
<reference evidence="4" key="1">
    <citation type="submission" date="2018-03" db="EMBL/GenBank/DDBJ databases">
        <title>Gramella fulva sp. nov., isolated from a dry surface of tidal flat.</title>
        <authorList>
            <person name="Hwang S.H."/>
            <person name="Hwang W.M."/>
            <person name="Kang K."/>
            <person name="Ahn T.-Y."/>
        </authorList>
    </citation>
    <scope>NUCLEOTIDE SEQUENCE [LARGE SCALE GENOMIC DNA]</scope>
    <source>
        <strain evidence="4">SH35</strain>
    </source>
</reference>
<evidence type="ECO:0000256" key="1">
    <source>
        <dbReference type="SAM" id="Coils"/>
    </source>
</evidence>
<dbReference type="RefSeq" id="WP_107011363.1">
    <property type="nucleotide sequence ID" value="NZ_CP028136.1"/>
</dbReference>
<accession>A0A2R3Z2V4</accession>
<dbReference type="InterPro" id="IPR046617">
    <property type="entry name" value="DUF6730"/>
</dbReference>
<dbReference type="Pfam" id="PF20503">
    <property type="entry name" value="DUF6730"/>
    <property type="match status" value="1"/>
</dbReference>
<dbReference type="KEGG" id="grs:C7S20_04510"/>
<keyword evidence="1" id="KW-0175">Coiled coil</keyword>
<dbReference type="EMBL" id="CP028136">
    <property type="protein sequence ID" value="AVR44585.1"/>
    <property type="molecule type" value="Genomic_DNA"/>
</dbReference>
<keyword evidence="4" id="KW-1185">Reference proteome</keyword>
<sequence>MKKLDEIMELMADEMADFKNALIKLEALSKELNDMSIPISTTAIDKNLKDFLRNQKEANNEKEELLKGITTQLKQSSLIPKYILLLFGSCLLIMLIMFGYFIYSDKIEEAQRFEIYRAVSESELESYQFYFSENSKIKEVYCKWLEQSYK</sequence>
<protein>
    <submittedName>
        <fullName evidence="3">Uncharacterized protein</fullName>
    </submittedName>
</protein>
<proteinExistence type="predicted"/>
<feature type="coiled-coil region" evidence="1">
    <location>
        <begin position="1"/>
        <end position="72"/>
    </location>
</feature>
<dbReference type="OrthoDB" id="1449890at2"/>
<keyword evidence="2" id="KW-0812">Transmembrane</keyword>
<organism evidence="3 4">
    <name type="scientific">Christiangramia fulva</name>
    <dbReference type="NCBI Taxonomy" id="2126553"/>
    <lineage>
        <taxon>Bacteria</taxon>
        <taxon>Pseudomonadati</taxon>
        <taxon>Bacteroidota</taxon>
        <taxon>Flavobacteriia</taxon>
        <taxon>Flavobacteriales</taxon>
        <taxon>Flavobacteriaceae</taxon>
        <taxon>Christiangramia</taxon>
    </lineage>
</organism>
<keyword evidence="2" id="KW-0472">Membrane</keyword>
<keyword evidence="2" id="KW-1133">Transmembrane helix</keyword>